<dbReference type="PROSITE" id="PS00108">
    <property type="entry name" value="PROTEIN_KINASE_ST"/>
    <property type="match status" value="1"/>
</dbReference>
<dbReference type="Gene3D" id="1.10.510.10">
    <property type="entry name" value="Transferase(Phosphotransferase) domain 1"/>
    <property type="match status" value="1"/>
</dbReference>
<accession>A0A6A6RZJ3</accession>
<proteinExistence type="predicted"/>
<dbReference type="GO" id="GO:0004674">
    <property type="term" value="F:protein serine/threonine kinase activity"/>
    <property type="evidence" value="ECO:0007669"/>
    <property type="project" value="TreeGrafter"/>
</dbReference>
<keyword evidence="3" id="KW-1185">Reference proteome</keyword>
<dbReference type="AlphaFoldDB" id="A0A6A6RZJ3"/>
<dbReference type="PANTHER" id="PTHR44167">
    <property type="entry name" value="OVARIAN-SPECIFIC SERINE/THREONINE-PROTEIN KINASE LOK-RELATED"/>
    <property type="match status" value="1"/>
</dbReference>
<dbReference type="InterPro" id="IPR011009">
    <property type="entry name" value="Kinase-like_dom_sf"/>
</dbReference>
<dbReference type="GO" id="GO:0005634">
    <property type="term" value="C:nucleus"/>
    <property type="evidence" value="ECO:0007669"/>
    <property type="project" value="TreeGrafter"/>
</dbReference>
<sequence length="430" mass="48781">MTELDLETSLLQRWFPVSPPQQGKSTLSHSERFSETDLRDISDVLRRVGQGAWSRIPRIYAVLRLLDRLDVIDLFLAQAISDVYFPFTVQTLPQSLNPSVAHGFLQAQRVVLSSALDLERETGRHRHFPSSDDVPFIKVEDLGKGAYGYVDRVISTVSHKEYARKLIPRGRTFQRDQKILRDFERELGFLKKLSHHRHIVQLIGSYTDPRFVGIVMSPVAECDLKDFLNNCAADIKGSTKSFTRTFFGCLTSALSYLHDNTIRHKDIKPQNVLVSQHSVYLTDFGISLDWSDIGQSTTTGPTPKTARYCAPEVSEYAPRNTSSDMWSLGCIFLEIWAVLKGETVANLHAFLEANGAKSSCYHLNIEATFEWMKALQSKPTLADNPPYEWICYLLAEDKNKRWTARQLLAEIEAVNSNPEAKFAFSGYCCM</sequence>
<keyword evidence="2" id="KW-0418">Kinase</keyword>
<gene>
    <name evidence="2" type="ORF">P280DRAFT_367678</name>
</gene>
<dbReference type="SUPFAM" id="SSF56112">
    <property type="entry name" value="Protein kinase-like (PK-like)"/>
    <property type="match status" value="1"/>
</dbReference>
<dbReference type="Pfam" id="PF00069">
    <property type="entry name" value="Pkinase"/>
    <property type="match status" value="1"/>
</dbReference>
<evidence type="ECO:0000313" key="2">
    <source>
        <dbReference type="EMBL" id="KAF2640976.1"/>
    </source>
</evidence>
<dbReference type="PROSITE" id="PS50011">
    <property type="entry name" value="PROTEIN_KINASE_DOM"/>
    <property type="match status" value="1"/>
</dbReference>
<dbReference type="GO" id="GO:0005524">
    <property type="term" value="F:ATP binding"/>
    <property type="evidence" value="ECO:0007669"/>
    <property type="project" value="InterPro"/>
</dbReference>
<evidence type="ECO:0000313" key="3">
    <source>
        <dbReference type="Proteomes" id="UP000799753"/>
    </source>
</evidence>
<protein>
    <submittedName>
        <fullName evidence="2">Kinase-like protein</fullName>
    </submittedName>
</protein>
<reference evidence="2" key="1">
    <citation type="journal article" date="2020" name="Stud. Mycol.">
        <title>101 Dothideomycetes genomes: a test case for predicting lifestyles and emergence of pathogens.</title>
        <authorList>
            <person name="Haridas S."/>
            <person name="Albert R."/>
            <person name="Binder M."/>
            <person name="Bloem J."/>
            <person name="Labutti K."/>
            <person name="Salamov A."/>
            <person name="Andreopoulos B."/>
            <person name="Baker S."/>
            <person name="Barry K."/>
            <person name="Bills G."/>
            <person name="Bluhm B."/>
            <person name="Cannon C."/>
            <person name="Castanera R."/>
            <person name="Culley D."/>
            <person name="Daum C."/>
            <person name="Ezra D."/>
            <person name="Gonzalez J."/>
            <person name="Henrissat B."/>
            <person name="Kuo A."/>
            <person name="Liang C."/>
            <person name="Lipzen A."/>
            <person name="Lutzoni F."/>
            <person name="Magnuson J."/>
            <person name="Mondo S."/>
            <person name="Nolan M."/>
            <person name="Ohm R."/>
            <person name="Pangilinan J."/>
            <person name="Park H.-J."/>
            <person name="Ramirez L."/>
            <person name="Alfaro M."/>
            <person name="Sun H."/>
            <person name="Tritt A."/>
            <person name="Yoshinaga Y."/>
            <person name="Zwiers L.-H."/>
            <person name="Turgeon B."/>
            <person name="Goodwin S."/>
            <person name="Spatafora J."/>
            <person name="Crous P."/>
            <person name="Grigoriev I."/>
        </authorList>
    </citation>
    <scope>NUCLEOTIDE SEQUENCE</scope>
    <source>
        <strain evidence="2">CBS 473.64</strain>
    </source>
</reference>
<dbReference type="InterPro" id="IPR000719">
    <property type="entry name" value="Prot_kinase_dom"/>
</dbReference>
<evidence type="ECO:0000259" key="1">
    <source>
        <dbReference type="PROSITE" id="PS50011"/>
    </source>
</evidence>
<organism evidence="2 3">
    <name type="scientific">Massarina eburnea CBS 473.64</name>
    <dbReference type="NCBI Taxonomy" id="1395130"/>
    <lineage>
        <taxon>Eukaryota</taxon>
        <taxon>Fungi</taxon>
        <taxon>Dikarya</taxon>
        <taxon>Ascomycota</taxon>
        <taxon>Pezizomycotina</taxon>
        <taxon>Dothideomycetes</taxon>
        <taxon>Pleosporomycetidae</taxon>
        <taxon>Pleosporales</taxon>
        <taxon>Massarineae</taxon>
        <taxon>Massarinaceae</taxon>
        <taxon>Massarina</taxon>
    </lineage>
</organism>
<feature type="domain" description="Protein kinase" evidence="1">
    <location>
        <begin position="136"/>
        <end position="414"/>
    </location>
</feature>
<dbReference type="EMBL" id="MU006784">
    <property type="protein sequence ID" value="KAF2640976.1"/>
    <property type="molecule type" value="Genomic_DNA"/>
</dbReference>
<dbReference type="PANTHER" id="PTHR44167:SF24">
    <property type="entry name" value="SERINE_THREONINE-PROTEIN KINASE CHK2"/>
    <property type="match status" value="1"/>
</dbReference>
<dbReference type="Gene3D" id="3.30.200.20">
    <property type="entry name" value="Phosphorylase Kinase, domain 1"/>
    <property type="match status" value="1"/>
</dbReference>
<dbReference type="Proteomes" id="UP000799753">
    <property type="component" value="Unassembled WGS sequence"/>
</dbReference>
<name>A0A6A6RZJ3_9PLEO</name>
<dbReference type="InterPro" id="IPR008271">
    <property type="entry name" value="Ser/Thr_kinase_AS"/>
</dbReference>
<dbReference type="GO" id="GO:0005737">
    <property type="term" value="C:cytoplasm"/>
    <property type="evidence" value="ECO:0007669"/>
    <property type="project" value="TreeGrafter"/>
</dbReference>
<dbReference type="OrthoDB" id="4062651at2759"/>
<dbReference type="SMART" id="SM00220">
    <property type="entry name" value="S_TKc"/>
    <property type="match status" value="1"/>
</dbReference>
<dbReference type="GO" id="GO:0044773">
    <property type="term" value="P:mitotic DNA damage checkpoint signaling"/>
    <property type="evidence" value="ECO:0007669"/>
    <property type="project" value="TreeGrafter"/>
</dbReference>
<dbReference type="CDD" id="cd00180">
    <property type="entry name" value="PKc"/>
    <property type="match status" value="1"/>
</dbReference>
<keyword evidence="2" id="KW-0808">Transferase</keyword>
<feature type="non-terminal residue" evidence="2">
    <location>
        <position position="430"/>
    </location>
</feature>